<keyword evidence="12" id="KW-0325">Glycoprotein</keyword>
<name>A0A672H5V1_SALFA</name>
<dbReference type="GO" id="GO:0000139">
    <property type="term" value="C:Golgi membrane"/>
    <property type="evidence" value="ECO:0007669"/>
    <property type="project" value="UniProtKB-SubCell"/>
</dbReference>
<evidence type="ECO:0000256" key="3">
    <source>
        <dbReference type="ARBA" id="ARBA00006003"/>
    </source>
</evidence>
<dbReference type="PANTHER" id="PTHR45941">
    <property type="entry name" value="ALPHA-N-ACETYLGALACTOSAMINIDE ALPHA-2,6-SIALYLTRANSFERASE 2-LIKE-RELATED"/>
    <property type="match status" value="1"/>
</dbReference>
<accession>A0A672H5V1</accession>
<dbReference type="InterPro" id="IPR038578">
    <property type="entry name" value="GT29-like_sf"/>
</dbReference>
<keyword evidence="17" id="KW-0732">Signal</keyword>
<dbReference type="EC" id="2.4.3.3" evidence="14"/>
<evidence type="ECO:0000256" key="13">
    <source>
        <dbReference type="ARBA" id="ARBA00036348"/>
    </source>
</evidence>
<dbReference type="PANTHER" id="PTHR45941:SF1">
    <property type="entry name" value="ALPHA-N-ACETYLGALACTOSAMINIDE ALPHA-2,6-SIALYLTRANSFERASE 1"/>
    <property type="match status" value="1"/>
</dbReference>
<dbReference type="GO" id="GO:0001665">
    <property type="term" value="F:alpha-N-acetylgalactosaminide alpha-2,6-sialyltransferase activity"/>
    <property type="evidence" value="ECO:0007669"/>
    <property type="project" value="UniProtKB-EC"/>
</dbReference>
<evidence type="ECO:0000256" key="15">
    <source>
        <dbReference type="ARBA" id="ARBA00050664"/>
    </source>
</evidence>
<evidence type="ECO:0000256" key="14">
    <source>
        <dbReference type="ARBA" id="ARBA00039109"/>
    </source>
</evidence>
<evidence type="ECO:0000256" key="7">
    <source>
        <dbReference type="ARBA" id="ARBA00022968"/>
    </source>
</evidence>
<keyword evidence="9" id="KW-0333">Golgi apparatus</keyword>
<evidence type="ECO:0000313" key="19">
    <source>
        <dbReference type="Proteomes" id="UP000472267"/>
    </source>
</evidence>
<evidence type="ECO:0000256" key="4">
    <source>
        <dbReference type="ARBA" id="ARBA00022676"/>
    </source>
</evidence>
<comment type="subcellular location">
    <subcellularLocation>
        <location evidence="1">Golgi apparatus membrane</location>
        <topology evidence="1">Single-pass type II membrane protein</topology>
    </subcellularLocation>
</comment>
<dbReference type="Gene3D" id="3.90.1480.20">
    <property type="entry name" value="Glycosyl transferase family 29"/>
    <property type="match status" value="1"/>
</dbReference>
<comment type="catalytic activity">
    <reaction evidence="13">
        <text>a beta-D-galactosyl-(1-&gt;3)-N-acetyl-alpha-D-galactosaminyl derivative + CMP-N-acetyl-beta-neuraminate = a beta-D-galactosyl-(1-&gt;3)-[N-acetyl-alpha-neuraminyl-(2-&gt;6)]-N-acetyl-alpha-D-galactosaminyl derivative + CMP + H(+)</text>
        <dbReference type="Rhea" id="RHEA:11136"/>
        <dbReference type="ChEBI" id="CHEBI:15378"/>
        <dbReference type="ChEBI" id="CHEBI:57812"/>
        <dbReference type="ChEBI" id="CHEBI:60377"/>
        <dbReference type="ChEBI" id="CHEBI:133470"/>
        <dbReference type="ChEBI" id="CHEBI:140764"/>
        <dbReference type="EC" id="2.4.3.3"/>
    </reaction>
    <physiologicalReaction direction="left-to-right" evidence="13">
        <dbReference type="Rhea" id="RHEA:11137"/>
    </physiologicalReaction>
</comment>
<keyword evidence="5" id="KW-0808">Transferase</keyword>
<comment type="pathway">
    <text evidence="2">Protein modification; protein glycosylation.</text>
</comment>
<organism evidence="18 19">
    <name type="scientific">Salarias fasciatus</name>
    <name type="common">Jewelled blenny</name>
    <name type="synonym">Blennius fasciatus</name>
    <dbReference type="NCBI Taxonomy" id="181472"/>
    <lineage>
        <taxon>Eukaryota</taxon>
        <taxon>Metazoa</taxon>
        <taxon>Chordata</taxon>
        <taxon>Craniata</taxon>
        <taxon>Vertebrata</taxon>
        <taxon>Euteleostomi</taxon>
        <taxon>Actinopterygii</taxon>
        <taxon>Neopterygii</taxon>
        <taxon>Teleostei</taxon>
        <taxon>Neoteleostei</taxon>
        <taxon>Acanthomorphata</taxon>
        <taxon>Ovalentaria</taxon>
        <taxon>Blenniimorphae</taxon>
        <taxon>Blenniiformes</taxon>
        <taxon>Blennioidei</taxon>
        <taxon>Blenniidae</taxon>
        <taxon>Salariinae</taxon>
        <taxon>Salarias</taxon>
    </lineage>
</organism>
<evidence type="ECO:0000256" key="5">
    <source>
        <dbReference type="ARBA" id="ARBA00022679"/>
    </source>
</evidence>
<comment type="catalytic activity">
    <reaction evidence="15">
        <text>a 3-O-[N-acetyl-alpha-neuraminyl-(2-&gt;3)-beta-D-galactosyl-(1-&gt;3)-N-acetyl-alpha-D-galactosaminyl]-L-threonyl-[protein] + CMP-N-acetyl-beta-neuraminate = a 3-O-{alpha-Neu5Ac-(2-&gt;3)-beta-D-Gal-(1-&gt;3)-[alpha-Neu5Ac-(2-&gt;6)]-alpha-D-GalNAc}-L-threonyl-[protein] + CMP + H(+)</text>
        <dbReference type="Rhea" id="RHEA:81659"/>
        <dbReference type="Rhea" id="RHEA-COMP:14417"/>
        <dbReference type="Rhea" id="RHEA-COMP:16763"/>
        <dbReference type="ChEBI" id="CHEBI:15378"/>
        <dbReference type="ChEBI" id="CHEBI:57812"/>
        <dbReference type="ChEBI" id="CHEBI:60377"/>
        <dbReference type="ChEBI" id="CHEBI:139598"/>
        <dbReference type="ChEBI" id="CHEBI:156398"/>
    </reaction>
    <physiologicalReaction direction="left-to-right" evidence="15">
        <dbReference type="Rhea" id="RHEA:81660"/>
    </physiologicalReaction>
</comment>
<evidence type="ECO:0000256" key="10">
    <source>
        <dbReference type="ARBA" id="ARBA00023136"/>
    </source>
</evidence>
<dbReference type="Proteomes" id="UP000472267">
    <property type="component" value="Chromosome 8"/>
</dbReference>
<evidence type="ECO:0000256" key="9">
    <source>
        <dbReference type="ARBA" id="ARBA00023034"/>
    </source>
</evidence>
<evidence type="ECO:0000313" key="18">
    <source>
        <dbReference type="Ensembl" id="ENSSFAP00005024471.1"/>
    </source>
</evidence>
<keyword evidence="11" id="KW-1015">Disulfide bond</keyword>
<keyword evidence="19" id="KW-1185">Reference proteome</keyword>
<gene>
    <name evidence="18" type="primary">LOC115393772</name>
</gene>
<keyword evidence="7" id="KW-0735">Signal-anchor</keyword>
<dbReference type="InParanoid" id="A0A672H5V1"/>
<evidence type="ECO:0000256" key="8">
    <source>
        <dbReference type="ARBA" id="ARBA00022989"/>
    </source>
</evidence>
<dbReference type="GO" id="GO:0009312">
    <property type="term" value="P:oligosaccharide biosynthetic process"/>
    <property type="evidence" value="ECO:0007669"/>
    <property type="project" value="TreeGrafter"/>
</dbReference>
<sequence length="415" mass="48736">IFMREGLVILRLLWFSRTAFLRTLTEENRLQKSRITWWEREGSTSPPGVTARKPVDEDETPLPLLSKKGFKTLPLWDFEDIYNEDADPLPDTCADSLRKSKDENFTKAFIPNIRLFSHKDNINMSEWNRLSHFNNPYGFMGFKYNEVMPALKLIPKPEGPMLLPKPGGDGCIRCAVVGTGGILYGSKKGAEIDAHDYVFRMNGAIIKGFEEDVGSRTSVYIHSAHSITKSLLLLKKYGYKSAPHDEGIKYVMMPEGKKDFQWLEGLFKGERISTGPYRNRDPRMYYSGQYDEQRFYVLHQDFLRYLRNRFLNSPRLNSTLWRKHRPTNGAFTLFLETLRVNVYGFITDDYEKYASYYVHKNTKSEFFFRMSHDFFMEKELWKHFHNSKIIKLYQRNEPKTGGKKLKARRERRGKD</sequence>
<dbReference type="OMA" id="YPSYYVE"/>
<evidence type="ECO:0000256" key="1">
    <source>
        <dbReference type="ARBA" id="ARBA00004323"/>
    </source>
</evidence>
<evidence type="ECO:0000256" key="12">
    <source>
        <dbReference type="ARBA" id="ARBA00023180"/>
    </source>
</evidence>
<dbReference type="Ensembl" id="ENSSFAT00005025451.1">
    <property type="protein sequence ID" value="ENSSFAP00005024471.1"/>
    <property type="gene ID" value="ENSSFAG00005012604.1"/>
</dbReference>
<feature type="signal peptide" evidence="17">
    <location>
        <begin position="1"/>
        <end position="21"/>
    </location>
</feature>
<evidence type="ECO:0000256" key="11">
    <source>
        <dbReference type="ARBA" id="ARBA00023157"/>
    </source>
</evidence>
<reference evidence="18" key="1">
    <citation type="submission" date="2019-06" db="EMBL/GenBank/DDBJ databases">
        <authorList>
            <consortium name="Wellcome Sanger Institute Data Sharing"/>
        </authorList>
    </citation>
    <scope>NUCLEOTIDE SEQUENCE [LARGE SCALE GENOMIC DNA]</scope>
</reference>
<dbReference type="InterPro" id="IPR001675">
    <property type="entry name" value="Glyco_trans_29"/>
</dbReference>
<evidence type="ECO:0000256" key="2">
    <source>
        <dbReference type="ARBA" id="ARBA00004922"/>
    </source>
</evidence>
<keyword evidence="8" id="KW-1133">Transmembrane helix</keyword>
<evidence type="ECO:0000256" key="17">
    <source>
        <dbReference type="SAM" id="SignalP"/>
    </source>
</evidence>
<keyword evidence="6" id="KW-0812">Transmembrane</keyword>
<reference evidence="18" key="2">
    <citation type="submission" date="2025-08" db="UniProtKB">
        <authorList>
            <consortium name="Ensembl"/>
        </authorList>
    </citation>
    <scope>IDENTIFICATION</scope>
</reference>
<evidence type="ECO:0000256" key="16">
    <source>
        <dbReference type="ARBA" id="ARBA00052285"/>
    </source>
</evidence>
<evidence type="ECO:0000256" key="6">
    <source>
        <dbReference type="ARBA" id="ARBA00022692"/>
    </source>
</evidence>
<keyword evidence="4" id="KW-0328">Glycosyltransferase</keyword>
<reference evidence="18" key="3">
    <citation type="submission" date="2025-09" db="UniProtKB">
        <authorList>
            <consortium name="Ensembl"/>
        </authorList>
    </citation>
    <scope>IDENTIFICATION</scope>
</reference>
<comment type="similarity">
    <text evidence="3">Belongs to the glycosyltransferase 29 family.</text>
</comment>
<keyword evidence="10" id="KW-0472">Membrane</keyword>
<feature type="chain" id="PRO_5025611417" description="alpha-N-acetylgalactosaminide alpha-2,6-sialyltransferase" evidence="17">
    <location>
        <begin position="22"/>
        <end position="415"/>
    </location>
</feature>
<comment type="catalytic activity">
    <reaction evidence="16">
        <text>a 3-O-[N-acetyl-alpha-D-galactosaminyl]-L-threonyl-[protein] + CMP-N-acetyl-beta-neuraminate = a 3-O-[N-acetyl-alpha-neuraminosyl-(2-&gt;6)-N-acetyl-alpha-D-galactosaminyl]-L-threonyl-[protein] + CMP + H(+)</text>
        <dbReference type="Rhea" id="RHEA:81643"/>
        <dbReference type="Rhea" id="RHEA-COMP:11689"/>
        <dbReference type="Rhea" id="RHEA-COMP:19720"/>
        <dbReference type="ChEBI" id="CHEBI:15378"/>
        <dbReference type="ChEBI" id="CHEBI:57812"/>
        <dbReference type="ChEBI" id="CHEBI:60377"/>
        <dbReference type="ChEBI" id="CHEBI:87075"/>
        <dbReference type="ChEBI" id="CHEBI:231970"/>
    </reaction>
    <physiologicalReaction direction="left-to-right" evidence="16">
        <dbReference type="Rhea" id="RHEA:81644"/>
    </physiologicalReaction>
</comment>
<dbReference type="Pfam" id="PF00777">
    <property type="entry name" value="Glyco_transf_29"/>
    <property type="match status" value="1"/>
</dbReference>
<protein>
    <recommendedName>
        <fullName evidence="14">alpha-N-acetylgalactosaminide alpha-2,6-sialyltransferase</fullName>
        <ecNumber evidence="14">2.4.3.3</ecNumber>
    </recommendedName>
</protein>
<dbReference type="AlphaFoldDB" id="A0A672H5V1"/>
<proteinExistence type="inferred from homology"/>